<dbReference type="EMBL" id="CAKLBY020000003">
    <property type="protein sequence ID" value="CAK7891841.1"/>
    <property type="molecule type" value="Genomic_DNA"/>
</dbReference>
<protein>
    <submittedName>
        <fullName evidence="3">Uncharacterized protein</fullName>
    </submittedName>
</protein>
<evidence type="ECO:0000313" key="2">
    <source>
        <dbReference type="EMBL" id="CAK7891841.1"/>
    </source>
</evidence>
<comment type="caution">
    <text evidence="3">The sequence shown here is derived from an EMBL/GenBank/DDBJ whole genome shotgun (WGS) entry which is preliminary data.</text>
</comment>
<reference evidence="3" key="1">
    <citation type="submission" date="2024-01" db="EMBL/GenBank/DDBJ databases">
        <authorList>
            <person name="Webb A."/>
        </authorList>
    </citation>
    <scope>NUCLEOTIDE SEQUENCE</scope>
    <source>
        <strain evidence="3">Pm1</strain>
    </source>
</reference>
<organism evidence="3 4">
    <name type="scientific">Peronospora matthiolae</name>
    <dbReference type="NCBI Taxonomy" id="2874970"/>
    <lineage>
        <taxon>Eukaryota</taxon>
        <taxon>Sar</taxon>
        <taxon>Stramenopiles</taxon>
        <taxon>Oomycota</taxon>
        <taxon>Peronosporomycetes</taxon>
        <taxon>Peronosporales</taxon>
        <taxon>Peronosporaceae</taxon>
        <taxon>Peronospora</taxon>
    </lineage>
</organism>
<gene>
    <name evidence="3" type="ORF">PM001_LOCUS26666</name>
    <name evidence="2" type="ORF">PM001_LOCUS283</name>
</gene>
<evidence type="ECO:0000313" key="4">
    <source>
        <dbReference type="Proteomes" id="UP001162060"/>
    </source>
</evidence>
<feature type="compositionally biased region" description="Basic and acidic residues" evidence="1">
    <location>
        <begin position="24"/>
        <end position="48"/>
    </location>
</feature>
<proteinExistence type="predicted"/>
<evidence type="ECO:0000313" key="3">
    <source>
        <dbReference type="EMBL" id="CAK7941516.1"/>
    </source>
</evidence>
<name>A0AAV1V4I3_9STRA</name>
<accession>A0AAV1V4I3</accession>
<feature type="region of interest" description="Disordered" evidence="1">
    <location>
        <begin position="24"/>
        <end position="75"/>
    </location>
</feature>
<dbReference type="Proteomes" id="UP001162060">
    <property type="component" value="Unassembled WGS sequence"/>
</dbReference>
<evidence type="ECO:0000256" key="1">
    <source>
        <dbReference type="SAM" id="MobiDB-lite"/>
    </source>
</evidence>
<feature type="compositionally biased region" description="Basic and acidic residues" evidence="1">
    <location>
        <begin position="56"/>
        <end position="75"/>
    </location>
</feature>
<dbReference type="AlphaFoldDB" id="A0AAV1V4I3"/>
<sequence length="75" mass="8571">MVHGPGSSGDSGFYREFLSEEVKIKADPEIEATAKERSSQTHEDEGSPDRQSLVRGFDDEKMKEEDRFHDLEEKL</sequence>
<dbReference type="EMBL" id="CAKLBY020000264">
    <property type="protein sequence ID" value="CAK7941516.1"/>
    <property type="molecule type" value="Genomic_DNA"/>
</dbReference>